<dbReference type="PANTHER" id="PTHR12304">
    <property type="entry name" value="INOSINE-URIDINE PREFERRING NUCLEOSIDE HYDROLASE"/>
    <property type="match status" value="1"/>
</dbReference>
<feature type="signal peptide" evidence="3">
    <location>
        <begin position="1"/>
        <end position="22"/>
    </location>
</feature>
<dbReference type="GO" id="GO:0006152">
    <property type="term" value="P:purine nucleoside catabolic process"/>
    <property type="evidence" value="ECO:0007669"/>
    <property type="project" value="TreeGrafter"/>
</dbReference>
<accession>A0A7X3MEQ3</accession>
<evidence type="ECO:0000313" key="5">
    <source>
        <dbReference type="EMBL" id="MXP74897.1"/>
    </source>
</evidence>
<evidence type="ECO:0000256" key="3">
    <source>
        <dbReference type="SAM" id="SignalP"/>
    </source>
</evidence>
<evidence type="ECO:0000259" key="4">
    <source>
        <dbReference type="Pfam" id="PF01156"/>
    </source>
</evidence>
<keyword evidence="2" id="KW-0326">Glycosidase</keyword>
<name>A0A7X3MEQ3_9FIRM</name>
<dbReference type="AlphaFoldDB" id="A0A7X3MEQ3"/>
<keyword evidence="1 5" id="KW-0378">Hydrolase</keyword>
<reference evidence="5 6" key="1">
    <citation type="submission" date="2019-12" db="EMBL/GenBank/DDBJ databases">
        <title>Sporaefaciens musculi gen. nov., sp. nov., a novel bacterium isolated from the caecum of an obese mouse.</title>
        <authorList>
            <person name="Rasmussen T.S."/>
            <person name="Streidl T."/>
            <person name="Hitch T.C.A."/>
            <person name="Wortmann E."/>
            <person name="Deptula P."/>
            <person name="Hansen M."/>
            <person name="Nielsen D.S."/>
            <person name="Clavel T."/>
            <person name="Vogensen F.K."/>
        </authorList>
    </citation>
    <scope>NUCLEOTIDE SEQUENCE [LARGE SCALE GENOMIC DNA]</scope>
    <source>
        <strain evidence="5 6">WCA-9-b2</strain>
    </source>
</reference>
<evidence type="ECO:0000313" key="6">
    <source>
        <dbReference type="Proteomes" id="UP000460412"/>
    </source>
</evidence>
<dbReference type="Pfam" id="PF01156">
    <property type="entry name" value="IU_nuc_hydro"/>
    <property type="match status" value="1"/>
</dbReference>
<organism evidence="5 6">
    <name type="scientific">Sporofaciens musculi</name>
    <dbReference type="NCBI Taxonomy" id="2681861"/>
    <lineage>
        <taxon>Bacteria</taxon>
        <taxon>Bacillati</taxon>
        <taxon>Bacillota</taxon>
        <taxon>Clostridia</taxon>
        <taxon>Lachnospirales</taxon>
        <taxon>Lachnospiraceae</taxon>
        <taxon>Sporofaciens</taxon>
    </lineage>
</organism>
<proteinExistence type="predicted"/>
<evidence type="ECO:0000256" key="1">
    <source>
        <dbReference type="ARBA" id="ARBA00022801"/>
    </source>
</evidence>
<dbReference type="Proteomes" id="UP000460412">
    <property type="component" value="Unassembled WGS sequence"/>
</dbReference>
<dbReference type="GO" id="GO:0005829">
    <property type="term" value="C:cytosol"/>
    <property type="evidence" value="ECO:0007669"/>
    <property type="project" value="TreeGrafter"/>
</dbReference>
<dbReference type="Gene3D" id="3.90.245.10">
    <property type="entry name" value="Ribonucleoside hydrolase-like"/>
    <property type="match status" value="1"/>
</dbReference>
<dbReference type="EMBL" id="WUQX01000001">
    <property type="protein sequence ID" value="MXP74897.1"/>
    <property type="molecule type" value="Genomic_DNA"/>
</dbReference>
<protein>
    <submittedName>
        <fullName evidence="5">Nucleoside hydrolase</fullName>
    </submittedName>
</protein>
<dbReference type="InterPro" id="IPR036452">
    <property type="entry name" value="Ribo_hydro-like"/>
</dbReference>
<keyword evidence="3" id="KW-0732">Signal</keyword>
<sequence length="369" mass="39892">MKLIFNRSVSVILSAVMLFVSALSLNGCGVKDNSQTLETATTIAETTQASDEPQQKRKIIIDTDTAGDDASALIIAAKAKNIDILGVTVSAGNVSLDQAVKNALMTLEMAGSDAPVYAGASTTYTGKERETFSVYGKDGMGDQDLIHPTRKAEDKGAVDFIVEAVKANPDEVEIVALGPVTNLALAFDKDPETMKRVKKYWSMGTAGFGPGNATPVAEFNVYHDAEAYKVLVDSGVAITAIGFDMLPEETTFSKEELDELEKKGGLSEFFAKAFSGLIEFNTETRGLPIADDADGVAMACVLWDDYLKKTQPCHASVMTDDNEAYGQVILYKEGYGYDSQITFDNYNFYVATETDSKIFKEKLIALLDE</sequence>
<dbReference type="RefSeq" id="WP_159750226.1">
    <property type="nucleotide sequence ID" value="NZ_WUQX01000001.1"/>
</dbReference>
<feature type="domain" description="Inosine/uridine-preferring nucleoside hydrolase" evidence="4">
    <location>
        <begin position="59"/>
        <end position="360"/>
    </location>
</feature>
<dbReference type="InterPro" id="IPR023186">
    <property type="entry name" value="IUNH"/>
</dbReference>
<dbReference type="SUPFAM" id="SSF53590">
    <property type="entry name" value="Nucleoside hydrolase"/>
    <property type="match status" value="1"/>
</dbReference>
<evidence type="ECO:0000256" key="2">
    <source>
        <dbReference type="ARBA" id="ARBA00023295"/>
    </source>
</evidence>
<dbReference type="InterPro" id="IPR001910">
    <property type="entry name" value="Inosine/uridine_hydrolase_dom"/>
</dbReference>
<feature type="chain" id="PRO_5030686702" evidence="3">
    <location>
        <begin position="23"/>
        <end position="369"/>
    </location>
</feature>
<dbReference type="GO" id="GO:0008477">
    <property type="term" value="F:purine nucleosidase activity"/>
    <property type="evidence" value="ECO:0007669"/>
    <property type="project" value="TreeGrafter"/>
</dbReference>
<keyword evidence="6" id="KW-1185">Reference proteome</keyword>
<comment type="caution">
    <text evidence="5">The sequence shown here is derived from an EMBL/GenBank/DDBJ whole genome shotgun (WGS) entry which is preliminary data.</text>
</comment>
<dbReference type="PANTHER" id="PTHR12304:SF4">
    <property type="entry name" value="URIDINE NUCLEOSIDASE"/>
    <property type="match status" value="1"/>
</dbReference>
<gene>
    <name evidence="5" type="ORF">GN277_05745</name>
</gene>